<accession>A0A1Q9BQP4</accession>
<sequence>VLHLAVVLIWRRKSWELHLLFETLGSLFVLFFIALCTAVVEPFQCQIHPNGLSTMQSSSLVIRIWLE</sequence>
<organism evidence="2 3">
    <name type="scientific">Symbiodinium microadriaticum</name>
    <name type="common">Dinoflagellate</name>
    <name type="synonym">Zooxanthella microadriatica</name>
    <dbReference type="NCBI Taxonomy" id="2951"/>
    <lineage>
        <taxon>Eukaryota</taxon>
        <taxon>Sar</taxon>
        <taxon>Alveolata</taxon>
        <taxon>Dinophyceae</taxon>
        <taxon>Suessiales</taxon>
        <taxon>Symbiodiniaceae</taxon>
        <taxon>Symbiodinium</taxon>
    </lineage>
</organism>
<feature type="non-terminal residue" evidence="2">
    <location>
        <position position="1"/>
    </location>
</feature>
<keyword evidence="1" id="KW-0812">Transmembrane</keyword>
<keyword evidence="1" id="KW-1133">Transmembrane helix</keyword>
<name>A0A1Q9BQP4_SYMMI</name>
<evidence type="ECO:0000256" key="1">
    <source>
        <dbReference type="SAM" id="Phobius"/>
    </source>
</evidence>
<gene>
    <name evidence="2" type="ORF">AK812_SmicGene47974</name>
</gene>
<evidence type="ECO:0000313" key="2">
    <source>
        <dbReference type="EMBL" id="OLP72981.1"/>
    </source>
</evidence>
<comment type="caution">
    <text evidence="2">The sequence shown here is derived from an EMBL/GenBank/DDBJ whole genome shotgun (WGS) entry which is preliminary data.</text>
</comment>
<keyword evidence="3" id="KW-1185">Reference proteome</keyword>
<feature type="transmembrane region" description="Helical" evidence="1">
    <location>
        <begin position="19"/>
        <end position="40"/>
    </location>
</feature>
<proteinExistence type="predicted"/>
<keyword evidence="1" id="KW-0472">Membrane</keyword>
<feature type="non-terminal residue" evidence="2">
    <location>
        <position position="67"/>
    </location>
</feature>
<dbReference type="EMBL" id="LSRX01006792">
    <property type="protein sequence ID" value="OLP72981.1"/>
    <property type="molecule type" value="Genomic_DNA"/>
</dbReference>
<reference evidence="2 3" key="1">
    <citation type="submission" date="2016-02" db="EMBL/GenBank/DDBJ databases">
        <title>Genome analysis of coral dinoflagellate symbionts highlights evolutionary adaptations to a symbiotic lifestyle.</title>
        <authorList>
            <person name="Aranda M."/>
            <person name="Li Y."/>
            <person name="Liew Y.J."/>
            <person name="Baumgarten S."/>
            <person name="Simakov O."/>
            <person name="Wilson M."/>
            <person name="Piel J."/>
            <person name="Ashoor H."/>
            <person name="Bougouffa S."/>
            <person name="Bajic V.B."/>
            <person name="Ryu T."/>
            <person name="Ravasi T."/>
            <person name="Bayer T."/>
            <person name="Micklem G."/>
            <person name="Kim H."/>
            <person name="Bhak J."/>
            <person name="Lajeunesse T.C."/>
            <person name="Voolstra C.R."/>
        </authorList>
    </citation>
    <scope>NUCLEOTIDE SEQUENCE [LARGE SCALE GENOMIC DNA]</scope>
    <source>
        <strain evidence="2 3">CCMP2467</strain>
    </source>
</reference>
<dbReference type="Proteomes" id="UP000186817">
    <property type="component" value="Unassembled WGS sequence"/>
</dbReference>
<dbReference type="AlphaFoldDB" id="A0A1Q9BQP4"/>
<protein>
    <submittedName>
        <fullName evidence="2">Uncharacterized protein</fullName>
    </submittedName>
</protein>
<evidence type="ECO:0000313" key="3">
    <source>
        <dbReference type="Proteomes" id="UP000186817"/>
    </source>
</evidence>